<organism evidence="4 5">
    <name type="scientific">Eimeria tenella</name>
    <name type="common">Coccidian parasite</name>
    <dbReference type="NCBI Taxonomy" id="5802"/>
    <lineage>
        <taxon>Eukaryota</taxon>
        <taxon>Sar</taxon>
        <taxon>Alveolata</taxon>
        <taxon>Apicomplexa</taxon>
        <taxon>Conoidasida</taxon>
        <taxon>Coccidia</taxon>
        <taxon>Eucoccidiorida</taxon>
        <taxon>Eimeriorina</taxon>
        <taxon>Eimeriidae</taxon>
        <taxon>Eimeria</taxon>
    </lineage>
</organism>
<dbReference type="PANTHER" id="PTHR43775">
    <property type="entry name" value="FATTY ACID SYNTHASE"/>
    <property type="match status" value="1"/>
</dbReference>
<evidence type="ECO:0000256" key="1">
    <source>
        <dbReference type="ARBA" id="ARBA00022450"/>
    </source>
</evidence>
<dbReference type="InterPro" id="IPR014030">
    <property type="entry name" value="Ketoacyl_synth_N"/>
</dbReference>
<dbReference type="Proteomes" id="UP000030747">
    <property type="component" value="Unassembled WGS sequence"/>
</dbReference>
<reference evidence="4" key="1">
    <citation type="submission" date="2013-10" db="EMBL/GenBank/DDBJ databases">
        <title>Genomic analysis of the causative agents of coccidiosis in chickens.</title>
        <authorList>
            <person name="Reid A.J."/>
            <person name="Blake D."/>
            <person name="Billington K."/>
            <person name="Browne H."/>
            <person name="Dunn M."/>
            <person name="Hung S."/>
            <person name="Kawahara F."/>
            <person name="Miranda-Saavedra D."/>
            <person name="Mourier T."/>
            <person name="Nagra H."/>
            <person name="Otto T.D."/>
            <person name="Rawlings N."/>
            <person name="Sanchez A."/>
            <person name="Sanders M."/>
            <person name="Subramaniam C."/>
            <person name="Tay Y."/>
            <person name="Dear P."/>
            <person name="Doerig C."/>
            <person name="Gruber A."/>
            <person name="Parkinson J."/>
            <person name="Shirley M."/>
            <person name="Wan K.L."/>
            <person name="Berriman M."/>
            <person name="Tomley F."/>
            <person name="Pain A."/>
        </authorList>
    </citation>
    <scope>NUCLEOTIDE SEQUENCE [LARGE SCALE GENOMIC DNA]</scope>
    <source>
        <strain evidence="4">Houghton</strain>
    </source>
</reference>
<keyword evidence="1" id="KW-0596">Phosphopantetheine</keyword>
<dbReference type="InterPro" id="IPR050091">
    <property type="entry name" value="PKS_NRPS_Biosynth_Enz"/>
</dbReference>
<dbReference type="AlphaFoldDB" id="U6KSC3"/>
<gene>
    <name evidence="4" type="ORF">ETH_00005785</name>
</gene>
<dbReference type="GeneID" id="25250365"/>
<dbReference type="PANTHER" id="PTHR43775:SF37">
    <property type="entry name" value="SI:DKEY-61P9.11"/>
    <property type="match status" value="1"/>
</dbReference>
<evidence type="ECO:0000259" key="3">
    <source>
        <dbReference type="Pfam" id="PF00109"/>
    </source>
</evidence>
<keyword evidence="2" id="KW-0597">Phosphoprotein</keyword>
<keyword evidence="5" id="KW-1185">Reference proteome</keyword>
<dbReference type="InterPro" id="IPR016039">
    <property type="entry name" value="Thiolase-like"/>
</dbReference>
<protein>
    <submittedName>
        <fullName evidence="4">PKSN polyketide synthase for alternapyrone biosynthesis protein, related</fullName>
    </submittedName>
</protein>
<dbReference type="VEuPathDB" id="ToxoDB:ETH2_1207500"/>
<proteinExistence type="predicted"/>
<dbReference type="EMBL" id="HG675415">
    <property type="protein sequence ID" value="CDJ40997.1"/>
    <property type="molecule type" value="Genomic_DNA"/>
</dbReference>
<dbReference type="OrthoDB" id="329835at2759"/>
<dbReference type="GO" id="GO:0004312">
    <property type="term" value="F:fatty acid synthase activity"/>
    <property type="evidence" value="ECO:0007669"/>
    <property type="project" value="TreeGrafter"/>
</dbReference>
<dbReference type="Pfam" id="PF00109">
    <property type="entry name" value="ketoacyl-synt"/>
    <property type="match status" value="1"/>
</dbReference>
<evidence type="ECO:0000313" key="5">
    <source>
        <dbReference type="Proteomes" id="UP000030747"/>
    </source>
</evidence>
<dbReference type="RefSeq" id="XP_013231747.1">
    <property type="nucleotide sequence ID" value="XM_013376293.1"/>
</dbReference>
<reference evidence="4" key="2">
    <citation type="submission" date="2013-10" db="EMBL/GenBank/DDBJ databases">
        <authorList>
            <person name="Aslett M."/>
        </authorList>
    </citation>
    <scope>NUCLEOTIDE SEQUENCE [LARGE SCALE GENOMIC DNA]</scope>
    <source>
        <strain evidence="4">Houghton</strain>
    </source>
</reference>
<dbReference type="SUPFAM" id="SSF53901">
    <property type="entry name" value="Thiolase-like"/>
    <property type="match status" value="1"/>
</dbReference>
<evidence type="ECO:0000313" key="4">
    <source>
        <dbReference type="EMBL" id="CDJ40997.1"/>
    </source>
</evidence>
<sequence>MENQATLSASVDANALKIVLDALKNASFAVEAPAGSSCEGLWGLVSSDSLASSYFLRSLSISFGTELPTSLLQSTKIEEVVEKITELAAGADGDLHSRDQLHAIHLHQQPPRVAIISASCRLPGGIETLGDLWSDILVSGRDAITEIPKSRWDADLLYDPEGGEGTIYVKEGGFIEDADAFDNRFFEIPDHEVSLCVTYCNGRRSNHPVSLTLSENRIFFRPPKWTHNNVFSCNRHSRPGPP</sequence>
<dbReference type="VEuPathDB" id="ToxoDB:ETH_00005785"/>
<accession>U6KSC3</accession>
<dbReference type="GO" id="GO:0006633">
    <property type="term" value="P:fatty acid biosynthetic process"/>
    <property type="evidence" value="ECO:0007669"/>
    <property type="project" value="TreeGrafter"/>
</dbReference>
<feature type="domain" description="Beta-ketoacyl synthase-like N-terminal" evidence="3">
    <location>
        <begin position="112"/>
        <end position="194"/>
    </location>
</feature>
<dbReference type="Gene3D" id="3.40.47.10">
    <property type="match status" value="1"/>
</dbReference>
<evidence type="ECO:0000256" key="2">
    <source>
        <dbReference type="ARBA" id="ARBA00022553"/>
    </source>
</evidence>
<name>U6KSC3_EIMTE</name>